<dbReference type="InterPro" id="IPR036259">
    <property type="entry name" value="MFS_trans_sf"/>
</dbReference>
<dbReference type="Pfam" id="PF01770">
    <property type="entry name" value="Folate_carrier"/>
    <property type="match status" value="1"/>
</dbReference>
<organism evidence="3 4">
    <name type="scientific">Lepeophtheirus salmonis</name>
    <name type="common">Salmon louse</name>
    <name type="synonym">Caligus salmonis</name>
    <dbReference type="NCBI Taxonomy" id="72036"/>
    <lineage>
        <taxon>Eukaryota</taxon>
        <taxon>Metazoa</taxon>
        <taxon>Ecdysozoa</taxon>
        <taxon>Arthropoda</taxon>
        <taxon>Crustacea</taxon>
        <taxon>Multicrustacea</taxon>
        <taxon>Hexanauplia</taxon>
        <taxon>Copepoda</taxon>
        <taxon>Siphonostomatoida</taxon>
        <taxon>Caligidae</taxon>
        <taxon>Lepeophtheirus</taxon>
    </lineage>
</organism>
<evidence type="ECO:0000256" key="1">
    <source>
        <dbReference type="ARBA" id="ARBA00005773"/>
    </source>
</evidence>
<name>A0A7R8H1L0_LEPSM</name>
<protein>
    <submittedName>
        <fullName evidence="3">SLC19A2_3</fullName>
    </submittedName>
</protein>
<keyword evidence="2" id="KW-1133">Transmembrane helix</keyword>
<dbReference type="EMBL" id="HG994590">
    <property type="protein sequence ID" value="CAF2811580.1"/>
    <property type="molecule type" value="Genomic_DNA"/>
</dbReference>
<dbReference type="GO" id="GO:0005886">
    <property type="term" value="C:plasma membrane"/>
    <property type="evidence" value="ECO:0007669"/>
    <property type="project" value="TreeGrafter"/>
</dbReference>
<evidence type="ECO:0000313" key="3">
    <source>
        <dbReference type="EMBL" id="CAF2811580.1"/>
    </source>
</evidence>
<gene>
    <name evidence="3" type="ORF">LSAA_3407</name>
</gene>
<dbReference type="AlphaFoldDB" id="A0A7R8H1L0"/>
<reference evidence="3" key="1">
    <citation type="submission" date="2021-02" db="EMBL/GenBank/DDBJ databases">
        <authorList>
            <person name="Bekaert M."/>
        </authorList>
    </citation>
    <scope>NUCLEOTIDE SEQUENCE</scope>
    <source>
        <strain evidence="3">IoA-00</strain>
    </source>
</reference>
<feature type="transmembrane region" description="Helical" evidence="2">
    <location>
        <begin position="419"/>
        <end position="438"/>
    </location>
</feature>
<comment type="similarity">
    <text evidence="1">Belongs to the reduced folate carrier (RFC) transporter (TC 2.A.48) family.</text>
</comment>
<dbReference type="OrthoDB" id="18814at2759"/>
<feature type="transmembrane region" description="Helical" evidence="2">
    <location>
        <begin position="487"/>
        <end position="507"/>
    </location>
</feature>
<accession>A0A7R8H1L0</accession>
<dbReference type="PANTHER" id="PTHR10686:SF18">
    <property type="entry name" value="IP11787P-RELATED"/>
    <property type="match status" value="1"/>
</dbReference>
<keyword evidence="4" id="KW-1185">Reference proteome</keyword>
<dbReference type="InterPro" id="IPR002666">
    <property type="entry name" value="Folate_carrier"/>
</dbReference>
<dbReference type="PANTHER" id="PTHR10686">
    <property type="entry name" value="FOLATE TRANSPORTER"/>
    <property type="match status" value="1"/>
</dbReference>
<dbReference type="Proteomes" id="UP000675881">
    <property type="component" value="Chromosome 11"/>
</dbReference>
<evidence type="ECO:0000256" key="2">
    <source>
        <dbReference type="SAM" id="Phobius"/>
    </source>
</evidence>
<sequence>MKWRPPPTITFPMDNSMKSRSWLWKIKSLSDKIPTLKKDIQLYNDIFDAQEENLNLKAELKALKSQQYLSTNNSDDASDNNCDSELTYRLKNEVSSLKNQLDFQKDKMSSLLKSIEELKSLQLESKLTIDLEEYAAILSKINPLARSWTLNHHVKKKISINNNSSTSSLKSEPRMGVYQITNIKLSKSKKENVKPMMIVKNIKEKLPISAIFDENAYISICGPFILNYKDKDVSLKPAPYIDYKFHSGKVYKCLGSIEINLINSLRGKKLNVPSMKPKLKLTTPLLCIYGFLKELRPLEPYLTEYLIDPRYPNITLPEVSQDVYPCLDILLFICSTYVGTWVLPLYAKGVAWMQVMQFAYGVASSTEVAYFTYIYAQVDSSNDQIVTSFTRVALLIGRFCSGIRGQFLVIMDPTTYRGLNYISLVSVSLSTIVSFVFLRSKRFCTFIGRLPLTTKEENLEIWDIKTFQRRCSSCICDPFDGPLEWLVIFKLGFIFNLFGNVLLHMGVMRFIMEEWKLLHHSGKKNGLDFWTEIDDHGEDYSQLKNKNILENFHRATMYQSTWPFLTNAISSAYGATISELVPLTNVAQSIKGWETSKTLRKCPAKSS</sequence>
<evidence type="ECO:0000313" key="4">
    <source>
        <dbReference type="Proteomes" id="UP000675881"/>
    </source>
</evidence>
<keyword evidence="2" id="KW-0812">Transmembrane</keyword>
<dbReference type="SUPFAM" id="SSF103473">
    <property type="entry name" value="MFS general substrate transporter"/>
    <property type="match status" value="1"/>
</dbReference>
<keyword evidence="2" id="KW-0472">Membrane</keyword>
<proteinExistence type="inferred from homology"/>
<dbReference type="GO" id="GO:0090482">
    <property type="term" value="F:vitamin transmembrane transporter activity"/>
    <property type="evidence" value="ECO:0007669"/>
    <property type="project" value="InterPro"/>
</dbReference>